<dbReference type="GO" id="GO:0062129">
    <property type="term" value="C:chitin-based extracellular matrix"/>
    <property type="evidence" value="ECO:0007669"/>
    <property type="project" value="TreeGrafter"/>
</dbReference>
<evidence type="ECO:0000259" key="3">
    <source>
        <dbReference type="SMART" id="SM00690"/>
    </source>
</evidence>
<feature type="region of interest" description="Disordered" evidence="1">
    <location>
        <begin position="415"/>
        <end position="439"/>
    </location>
</feature>
<proteinExistence type="predicted"/>
<dbReference type="Pfam" id="PF03103">
    <property type="entry name" value="DUF243"/>
    <property type="match status" value="1"/>
</dbReference>
<feature type="region of interest" description="Disordered" evidence="1">
    <location>
        <begin position="455"/>
        <end position="474"/>
    </location>
</feature>
<organism evidence="4 5">
    <name type="scientific">Galleria mellonella</name>
    <name type="common">Greater wax moth</name>
    <dbReference type="NCBI Taxonomy" id="7137"/>
    <lineage>
        <taxon>Eukaryota</taxon>
        <taxon>Metazoa</taxon>
        <taxon>Ecdysozoa</taxon>
        <taxon>Arthropoda</taxon>
        <taxon>Hexapoda</taxon>
        <taxon>Insecta</taxon>
        <taxon>Pterygota</taxon>
        <taxon>Neoptera</taxon>
        <taxon>Endopterygota</taxon>
        <taxon>Lepidoptera</taxon>
        <taxon>Glossata</taxon>
        <taxon>Ditrysia</taxon>
        <taxon>Pyraloidea</taxon>
        <taxon>Pyralidae</taxon>
        <taxon>Galleriinae</taxon>
        <taxon>Galleria</taxon>
    </lineage>
</organism>
<evidence type="ECO:0000256" key="2">
    <source>
        <dbReference type="SAM" id="SignalP"/>
    </source>
</evidence>
<evidence type="ECO:0000313" key="4">
    <source>
        <dbReference type="Proteomes" id="UP001652740"/>
    </source>
</evidence>
<protein>
    <submittedName>
        <fullName evidence="5">Uncharacterized protein LOC113520151</fullName>
    </submittedName>
</protein>
<dbReference type="SMART" id="SM00690">
    <property type="entry name" value="DM5"/>
    <property type="match status" value="1"/>
</dbReference>
<dbReference type="PANTHER" id="PTHR31927">
    <property type="entry name" value="FI07246P-RELATED-RELATED"/>
    <property type="match status" value="1"/>
</dbReference>
<dbReference type="OrthoDB" id="6376010at2759"/>
<feature type="chain" id="PRO_5026791152" evidence="2">
    <location>
        <begin position="18"/>
        <end position="474"/>
    </location>
</feature>
<feature type="region of interest" description="Disordered" evidence="1">
    <location>
        <begin position="294"/>
        <end position="313"/>
    </location>
</feature>
<accession>A0A6J1X522</accession>
<dbReference type="InParanoid" id="A0A6J1X522"/>
<feature type="domain" description="DUF243" evidence="3">
    <location>
        <begin position="171"/>
        <end position="271"/>
    </location>
</feature>
<sequence length="474" mass="50837">MYALLVIAVGLQQLVSADVSLGYHYKRPQNSGFSAISTGESPSYLSPSHGIPSYQVNSGSGQYSSGYIDATSNYYKGQGSNNLGLTNGHYNTFNKFQSESGYRGSGGYQPVNLLANNYYHNGLTSSSSLQTYPGDANKGFQTFNNQYYQSGQSQNSQQKYQQSYQVQQQPAQVFKHFYVHAAPEDDEPPKFRKPIVLPPPQKHYKIIFIKTPSVQQSAPQVVPIQQQNEEKTIVYVLVKKPENIQQDVVIPKVDQKPPAKPEVFFVKYNNKEDSQTVIDNIVKDYNKGQSVSFLNPSTSDSSKGISETFSSQTGQATVTPAGVQTLGLDSGLSGISTGFGSQSFEIVSGSTNNQNNAGTGTESFSLALNNESLQSQVTPDFGSSTFGSVDTQNQAIPVFGPSSLGIGSHTSALASTGTTTSSAVSNGYDNSASSSVTSSGVVDSNANANYDNLSTVPTSQGVPHETYGIPKFKV</sequence>
<evidence type="ECO:0000313" key="5">
    <source>
        <dbReference type="RefSeq" id="XP_026761216.1"/>
    </source>
</evidence>
<dbReference type="AlphaFoldDB" id="A0A6J1X522"/>
<dbReference type="Proteomes" id="UP001652740">
    <property type="component" value="Unplaced"/>
</dbReference>
<gene>
    <name evidence="5" type="primary">LOC113520151</name>
</gene>
<dbReference type="GO" id="GO:0040003">
    <property type="term" value="P:chitin-based cuticle development"/>
    <property type="evidence" value="ECO:0007669"/>
    <property type="project" value="TreeGrafter"/>
</dbReference>
<dbReference type="KEGG" id="gmw:113520151"/>
<dbReference type="InterPro" id="IPR004145">
    <property type="entry name" value="DUF243"/>
</dbReference>
<keyword evidence="2" id="KW-0732">Signal</keyword>
<dbReference type="RefSeq" id="XP_026761216.1">
    <property type="nucleotide sequence ID" value="XM_026905415.2"/>
</dbReference>
<dbReference type="PANTHER" id="PTHR31927:SF2">
    <property type="entry name" value="FI07246P-RELATED"/>
    <property type="match status" value="1"/>
</dbReference>
<reference evidence="5" key="1">
    <citation type="submission" date="2025-08" db="UniProtKB">
        <authorList>
            <consortium name="RefSeq"/>
        </authorList>
    </citation>
    <scope>IDENTIFICATION</scope>
    <source>
        <tissue evidence="5">Whole larvae</tissue>
    </source>
</reference>
<dbReference type="GeneID" id="113520151"/>
<dbReference type="GO" id="GO:0008010">
    <property type="term" value="F:structural constituent of chitin-based larval cuticle"/>
    <property type="evidence" value="ECO:0007669"/>
    <property type="project" value="TreeGrafter"/>
</dbReference>
<feature type="signal peptide" evidence="2">
    <location>
        <begin position="1"/>
        <end position="17"/>
    </location>
</feature>
<evidence type="ECO:0000256" key="1">
    <source>
        <dbReference type="SAM" id="MobiDB-lite"/>
    </source>
</evidence>
<name>A0A6J1X522_GALME</name>
<keyword evidence="4" id="KW-1185">Reference proteome</keyword>